<keyword evidence="5" id="KW-1185">Reference proteome</keyword>
<dbReference type="Proteomes" id="UP000518887">
    <property type="component" value="Unassembled WGS sequence"/>
</dbReference>
<protein>
    <submittedName>
        <fullName evidence="4">Outer membrane protein OmpA-like peptidoglycan-associated protein</fullName>
    </submittedName>
</protein>
<feature type="signal peptide" evidence="2">
    <location>
        <begin position="1"/>
        <end position="21"/>
    </location>
</feature>
<dbReference type="Pfam" id="PF00691">
    <property type="entry name" value="OmpA"/>
    <property type="match status" value="1"/>
</dbReference>
<dbReference type="InterPro" id="IPR050330">
    <property type="entry name" value="Bact_OuterMem_StrucFunc"/>
</dbReference>
<dbReference type="AlphaFoldDB" id="A0A7W8G8F5"/>
<dbReference type="EMBL" id="JACHFQ010000003">
    <property type="protein sequence ID" value="MBB5225793.1"/>
    <property type="molecule type" value="Genomic_DNA"/>
</dbReference>
<keyword evidence="1" id="KW-0472">Membrane</keyword>
<dbReference type="SUPFAM" id="SSF103088">
    <property type="entry name" value="OmpA-like"/>
    <property type="match status" value="1"/>
</dbReference>
<dbReference type="InterPro" id="IPR006665">
    <property type="entry name" value="OmpA-like"/>
</dbReference>
<name>A0A7W8G8F5_9SPIR</name>
<gene>
    <name evidence="4" type="ORF">HNP76_001150</name>
</gene>
<organism evidence="4 5">
    <name type="scientific">Treponema ruminis</name>
    <dbReference type="NCBI Taxonomy" id="744515"/>
    <lineage>
        <taxon>Bacteria</taxon>
        <taxon>Pseudomonadati</taxon>
        <taxon>Spirochaetota</taxon>
        <taxon>Spirochaetia</taxon>
        <taxon>Spirochaetales</taxon>
        <taxon>Treponemataceae</taxon>
        <taxon>Treponema</taxon>
    </lineage>
</organism>
<keyword evidence="2" id="KW-0732">Signal</keyword>
<feature type="chain" id="PRO_5031523678" evidence="2">
    <location>
        <begin position="22"/>
        <end position="446"/>
    </location>
</feature>
<evidence type="ECO:0000256" key="1">
    <source>
        <dbReference type="PROSITE-ProRule" id="PRU00473"/>
    </source>
</evidence>
<evidence type="ECO:0000313" key="5">
    <source>
        <dbReference type="Proteomes" id="UP000518887"/>
    </source>
</evidence>
<reference evidence="4 5" key="1">
    <citation type="submission" date="2020-08" db="EMBL/GenBank/DDBJ databases">
        <title>Genomic Encyclopedia of Type Strains, Phase IV (KMG-IV): sequencing the most valuable type-strain genomes for metagenomic binning, comparative biology and taxonomic classification.</title>
        <authorList>
            <person name="Goeker M."/>
        </authorList>
    </citation>
    <scope>NUCLEOTIDE SEQUENCE [LARGE SCALE GENOMIC DNA]</scope>
    <source>
        <strain evidence="4 5">DSM 103462</strain>
    </source>
</reference>
<feature type="domain" description="OmpA-like" evidence="3">
    <location>
        <begin position="320"/>
        <end position="440"/>
    </location>
</feature>
<dbReference type="PANTHER" id="PTHR30329:SF21">
    <property type="entry name" value="LIPOPROTEIN YIAD-RELATED"/>
    <property type="match status" value="1"/>
</dbReference>
<dbReference type="Gene3D" id="3.30.1330.60">
    <property type="entry name" value="OmpA-like domain"/>
    <property type="match status" value="1"/>
</dbReference>
<dbReference type="PROSITE" id="PS51123">
    <property type="entry name" value="OMPA_2"/>
    <property type="match status" value="1"/>
</dbReference>
<sequence>MRKSILSSLIISAILAGNAAALERKPVISSSSVIDWSKSVFVSDVNLDTERARISMPSGKRAAINFVDTKLPDLIKDPLLSLYVNSSQQIGDLLLANNITLEQLTKIIDEGKKSPGIFTDGSLTLKTTHTINLHEISSLMIKHHFPYENAKPIENVSSRTYTGIIIDARGKLDVHGEFMTDSVYPCFFPQIWDENMNLIYERNMGNPESEFKNGMIGYDWRDDETSYHSRIGSDPLHIKARKVYGHLRTDPVISREDALKILSVPENLKLLQEGKVVVLLDKENLTYSIKTDDKIQEYYAPFLDIKSYFPEYEEAPIINIKEDFIQLLYDLKFVADSAQLLDSELPKMANLARLLKDVNRDDAFTILVEGHTADVNKPVGQMNLSIARTQTIINELVKNGLARSIFSYKGYGGTQPVASNATPEGRALNRRVIITARPKATYIQRK</sequence>
<comment type="caution">
    <text evidence="4">The sequence shown here is derived from an EMBL/GenBank/DDBJ whole genome shotgun (WGS) entry which is preliminary data.</text>
</comment>
<proteinExistence type="predicted"/>
<evidence type="ECO:0000256" key="2">
    <source>
        <dbReference type="SAM" id="SignalP"/>
    </source>
</evidence>
<dbReference type="PANTHER" id="PTHR30329">
    <property type="entry name" value="STATOR ELEMENT OF FLAGELLAR MOTOR COMPLEX"/>
    <property type="match status" value="1"/>
</dbReference>
<accession>A0A7W8G8F5</accession>
<evidence type="ECO:0000313" key="4">
    <source>
        <dbReference type="EMBL" id="MBB5225793.1"/>
    </source>
</evidence>
<evidence type="ECO:0000259" key="3">
    <source>
        <dbReference type="PROSITE" id="PS51123"/>
    </source>
</evidence>
<dbReference type="GO" id="GO:0016020">
    <property type="term" value="C:membrane"/>
    <property type="evidence" value="ECO:0007669"/>
    <property type="project" value="UniProtKB-UniRule"/>
</dbReference>
<dbReference type="CDD" id="cd07185">
    <property type="entry name" value="OmpA_C-like"/>
    <property type="match status" value="1"/>
</dbReference>
<dbReference type="InterPro" id="IPR036737">
    <property type="entry name" value="OmpA-like_sf"/>
</dbReference>
<dbReference type="RefSeq" id="WP_184658416.1">
    <property type="nucleotide sequence ID" value="NZ_CP031518.1"/>
</dbReference>